<comment type="caution">
    <text evidence="2">The sequence shown here is derived from an EMBL/GenBank/DDBJ whole genome shotgun (WGS) entry which is preliminary data.</text>
</comment>
<reference evidence="2" key="1">
    <citation type="submission" date="2020-10" db="EMBL/GenBank/DDBJ databases">
        <authorList>
            <person name="Gilroy R."/>
        </authorList>
    </citation>
    <scope>NUCLEOTIDE SEQUENCE</scope>
    <source>
        <strain evidence="2">ChiHjej12B11-7776</strain>
    </source>
</reference>
<evidence type="ECO:0000256" key="1">
    <source>
        <dbReference type="SAM" id="SignalP"/>
    </source>
</evidence>
<accession>A0A9D1MXN1</accession>
<keyword evidence="1" id="KW-0732">Signal</keyword>
<reference evidence="2" key="2">
    <citation type="journal article" date="2021" name="PeerJ">
        <title>Extensive microbial diversity within the chicken gut microbiome revealed by metagenomics and culture.</title>
        <authorList>
            <person name="Gilroy R."/>
            <person name="Ravi A."/>
            <person name="Getino M."/>
            <person name="Pursley I."/>
            <person name="Horton D.L."/>
            <person name="Alikhan N.F."/>
            <person name="Baker D."/>
            <person name="Gharbi K."/>
            <person name="Hall N."/>
            <person name="Watson M."/>
            <person name="Adriaenssens E.M."/>
            <person name="Foster-Nyarko E."/>
            <person name="Jarju S."/>
            <person name="Secka A."/>
            <person name="Antonio M."/>
            <person name="Oren A."/>
            <person name="Chaudhuri R.R."/>
            <person name="La Ragione R."/>
            <person name="Hildebrand F."/>
            <person name="Pallen M.J."/>
        </authorList>
    </citation>
    <scope>NUCLEOTIDE SEQUENCE</scope>
    <source>
        <strain evidence="2">ChiHjej12B11-7776</strain>
    </source>
</reference>
<evidence type="ECO:0000313" key="2">
    <source>
        <dbReference type="EMBL" id="HIU90946.1"/>
    </source>
</evidence>
<dbReference type="PANTHER" id="PTHR35271:SF1">
    <property type="entry name" value="ABC TRANSPORTER, SUBSTRATE-BINDING LIPOPROTEIN"/>
    <property type="match status" value="1"/>
</dbReference>
<dbReference type="PROSITE" id="PS51257">
    <property type="entry name" value="PROKAR_LIPOPROTEIN"/>
    <property type="match status" value="1"/>
</dbReference>
<name>A0A9D1MXN1_9BACT</name>
<dbReference type="Proteomes" id="UP000886852">
    <property type="component" value="Unassembled WGS sequence"/>
</dbReference>
<proteinExistence type="predicted"/>
<dbReference type="SUPFAM" id="SSF53822">
    <property type="entry name" value="Periplasmic binding protein-like I"/>
    <property type="match status" value="1"/>
</dbReference>
<protein>
    <submittedName>
        <fullName evidence="2">ABC transporter substrate-binding protein</fullName>
    </submittedName>
</protein>
<dbReference type="CDD" id="cd06325">
    <property type="entry name" value="PBP1_ABC_unchar_transporter"/>
    <property type="match status" value="1"/>
</dbReference>
<organism evidence="2 3">
    <name type="scientific">Candidatus Fimimonas merdipullorum</name>
    <dbReference type="NCBI Taxonomy" id="2840822"/>
    <lineage>
        <taxon>Bacteria</taxon>
        <taxon>Pseudomonadati</taxon>
        <taxon>Myxococcota</taxon>
        <taxon>Myxococcia</taxon>
        <taxon>Myxococcales</taxon>
        <taxon>Cystobacterineae</taxon>
        <taxon>Myxococcaceae</taxon>
        <taxon>Myxococcaceae incertae sedis</taxon>
        <taxon>Candidatus Fimimonas</taxon>
    </lineage>
</organism>
<dbReference type="PANTHER" id="PTHR35271">
    <property type="entry name" value="ABC TRANSPORTER, SUBSTRATE-BINDING LIPOPROTEIN-RELATED"/>
    <property type="match status" value="1"/>
</dbReference>
<evidence type="ECO:0000313" key="3">
    <source>
        <dbReference type="Proteomes" id="UP000886852"/>
    </source>
</evidence>
<feature type="signal peptide" evidence="1">
    <location>
        <begin position="1"/>
        <end position="21"/>
    </location>
</feature>
<sequence>MKKTLIVTLCVILVLAISLFAACDPQGIKVNPDKQHYVVGICQLVQHDALDDATEGFIDALTAELEKEGRTVEFDTQNANNEPTMCSTIISTFVSKNVDLIMANATSPLQAAAAATSSIPVLGTSVTDYATALEIENWTGVVGNNISGTSDLAPLDRQADMITELFPDTQKVAILYCSGEPNSKYQATEMAKYLAEKDIETKEFSFADTNDVTSVTQNACEYADVIYVPTDNTAASNTEAIANVVLPAGVPVVAGEKGICTGCGVATLSISYYDIGYQTGVMAAQVLLGKEDITKMAIATAPEVTKLYNERNCETLGVTVPEGYSVISGTEAE</sequence>
<dbReference type="EMBL" id="DVOC01000052">
    <property type="protein sequence ID" value="HIU90946.1"/>
    <property type="molecule type" value="Genomic_DNA"/>
</dbReference>
<dbReference type="Gene3D" id="3.40.50.2300">
    <property type="match status" value="2"/>
</dbReference>
<dbReference type="AlphaFoldDB" id="A0A9D1MXN1"/>
<dbReference type="Pfam" id="PF04392">
    <property type="entry name" value="ABC_sub_bind"/>
    <property type="match status" value="1"/>
</dbReference>
<dbReference type="InterPro" id="IPR007487">
    <property type="entry name" value="ABC_transpt-TYRBP-like"/>
</dbReference>
<dbReference type="InterPro" id="IPR028082">
    <property type="entry name" value="Peripla_BP_I"/>
</dbReference>
<gene>
    <name evidence="2" type="ORF">IAC72_02900</name>
</gene>
<feature type="chain" id="PRO_5039357574" evidence="1">
    <location>
        <begin position="22"/>
        <end position="333"/>
    </location>
</feature>